<comment type="catalytic activity">
    <reaction evidence="1">
        <text>D-mannose 6-phosphate = D-fructose 6-phosphate</text>
        <dbReference type="Rhea" id="RHEA:12356"/>
        <dbReference type="ChEBI" id="CHEBI:58735"/>
        <dbReference type="ChEBI" id="CHEBI:61527"/>
        <dbReference type="EC" id="5.3.1.8"/>
    </reaction>
</comment>
<dbReference type="UniPathway" id="UPA00126">
    <property type="reaction ID" value="UER00423"/>
</dbReference>
<dbReference type="EMBL" id="KK914751">
    <property type="protein sequence ID" value="KDP29436.1"/>
    <property type="molecule type" value="Genomic_DNA"/>
</dbReference>
<keyword evidence="7" id="KW-0413">Isomerase</keyword>
<feature type="binding site" evidence="9">
    <location>
        <position position="171"/>
    </location>
    <ligand>
        <name>Zn(2+)</name>
        <dbReference type="ChEBI" id="CHEBI:29105"/>
    </ligand>
</feature>
<evidence type="ECO:0000256" key="5">
    <source>
        <dbReference type="ARBA" id="ARBA00022723"/>
    </source>
</evidence>
<gene>
    <name evidence="13" type="ORF">JCGZ_18357</name>
</gene>
<dbReference type="FunFam" id="2.60.120.10:FF:000044">
    <property type="entry name" value="Mannose-6-phosphate isomerase"/>
    <property type="match status" value="1"/>
</dbReference>
<proteinExistence type="inferred from homology"/>
<feature type="domain" description="Phosphomannose isomerase type I helical insertion" evidence="12">
    <location>
        <begin position="209"/>
        <end position="290"/>
    </location>
</feature>
<keyword evidence="5 9" id="KW-0479">Metal-binding</keyword>
<dbReference type="FunFam" id="1.10.441.10:FF:000001">
    <property type="entry name" value="Mannose-6-phosphate isomerase"/>
    <property type="match status" value="1"/>
</dbReference>
<accession>A0A067JZM8</accession>
<feature type="binding site" evidence="9">
    <location>
        <position position="309"/>
    </location>
    <ligand>
        <name>Zn(2+)</name>
        <dbReference type="ChEBI" id="CHEBI:29105"/>
    </ligand>
</feature>
<dbReference type="STRING" id="180498.A0A067JZM8"/>
<dbReference type="InterPro" id="IPR046458">
    <property type="entry name" value="PMI_typeI_hel"/>
</dbReference>
<dbReference type="CDD" id="cd07011">
    <property type="entry name" value="cupin_PMI_type_I_N"/>
    <property type="match status" value="1"/>
</dbReference>
<dbReference type="GO" id="GO:0005829">
    <property type="term" value="C:cytosol"/>
    <property type="evidence" value="ECO:0007669"/>
    <property type="project" value="TreeGrafter"/>
</dbReference>
<dbReference type="SUPFAM" id="SSF51182">
    <property type="entry name" value="RmlC-like cupins"/>
    <property type="match status" value="1"/>
</dbReference>
<dbReference type="PROSITE" id="PS00965">
    <property type="entry name" value="PMI_I_1"/>
    <property type="match status" value="1"/>
</dbReference>
<dbReference type="PRINTS" id="PR00714">
    <property type="entry name" value="MAN6PISMRASE"/>
</dbReference>
<comment type="pathway">
    <text evidence="2">Nucleotide-sugar biosynthesis; GDP-alpha-D-mannose biosynthesis; alpha-D-mannose 1-phosphate from D-fructose 6-phosphate: step 1/2.</text>
</comment>
<dbReference type="OrthoDB" id="6605218at2759"/>
<evidence type="ECO:0000256" key="6">
    <source>
        <dbReference type="ARBA" id="ARBA00022833"/>
    </source>
</evidence>
<evidence type="ECO:0000313" key="13">
    <source>
        <dbReference type="EMBL" id="KDP29436.1"/>
    </source>
</evidence>
<dbReference type="PIRSF" id="PIRSF001480">
    <property type="entry name" value="Mannose-6-phosphate_isomerase"/>
    <property type="match status" value="1"/>
</dbReference>
<dbReference type="InterPro" id="IPR046457">
    <property type="entry name" value="PMI_typeI_cat"/>
</dbReference>
<keyword evidence="14" id="KW-1185">Reference proteome</keyword>
<evidence type="ECO:0000259" key="12">
    <source>
        <dbReference type="Pfam" id="PF20512"/>
    </source>
</evidence>
<organism evidence="13 14">
    <name type="scientific">Jatropha curcas</name>
    <name type="common">Barbados nut</name>
    <dbReference type="NCBI Taxonomy" id="180498"/>
    <lineage>
        <taxon>Eukaryota</taxon>
        <taxon>Viridiplantae</taxon>
        <taxon>Streptophyta</taxon>
        <taxon>Embryophyta</taxon>
        <taxon>Tracheophyta</taxon>
        <taxon>Spermatophyta</taxon>
        <taxon>Magnoliopsida</taxon>
        <taxon>eudicotyledons</taxon>
        <taxon>Gunneridae</taxon>
        <taxon>Pentapetalae</taxon>
        <taxon>rosids</taxon>
        <taxon>fabids</taxon>
        <taxon>Malpighiales</taxon>
        <taxon>Euphorbiaceae</taxon>
        <taxon>Crotonoideae</taxon>
        <taxon>Jatropheae</taxon>
        <taxon>Jatropha</taxon>
    </lineage>
</organism>
<evidence type="ECO:0000256" key="8">
    <source>
        <dbReference type="PIRSR" id="PIRSR001480-1"/>
    </source>
</evidence>
<dbReference type="NCBIfam" id="TIGR00218">
    <property type="entry name" value="manA"/>
    <property type="match status" value="1"/>
</dbReference>
<dbReference type="InterPro" id="IPR014710">
    <property type="entry name" value="RmlC-like_jellyroll"/>
</dbReference>
<evidence type="ECO:0000256" key="7">
    <source>
        <dbReference type="ARBA" id="ARBA00023235"/>
    </source>
</evidence>
<dbReference type="Gene3D" id="2.60.120.10">
    <property type="entry name" value="Jelly Rolls"/>
    <property type="match status" value="2"/>
</dbReference>
<dbReference type="EC" id="5.3.1.8" evidence="4"/>
<dbReference type="GO" id="GO:0033591">
    <property type="term" value="P:response to L-ascorbic acid"/>
    <property type="evidence" value="ECO:0007669"/>
    <property type="project" value="UniProtKB-ARBA"/>
</dbReference>
<dbReference type="GO" id="GO:0046686">
    <property type="term" value="P:response to cadmium ion"/>
    <property type="evidence" value="ECO:0007669"/>
    <property type="project" value="UniProtKB-ARBA"/>
</dbReference>
<evidence type="ECO:0000256" key="2">
    <source>
        <dbReference type="ARBA" id="ARBA00004666"/>
    </source>
</evidence>
<name>A0A067JZM8_JATCU</name>
<evidence type="ECO:0000313" key="14">
    <source>
        <dbReference type="Proteomes" id="UP000027138"/>
    </source>
</evidence>
<feature type="binding site" evidence="9">
    <location>
        <position position="146"/>
    </location>
    <ligand>
        <name>Zn(2+)</name>
        <dbReference type="ChEBI" id="CHEBI:29105"/>
    </ligand>
</feature>
<keyword evidence="6 9" id="KW-0862">Zinc</keyword>
<evidence type="ECO:0000256" key="3">
    <source>
        <dbReference type="ARBA" id="ARBA00010772"/>
    </source>
</evidence>
<evidence type="ECO:0000256" key="4">
    <source>
        <dbReference type="ARBA" id="ARBA00011956"/>
    </source>
</evidence>
<dbReference type="Pfam" id="PF20511">
    <property type="entry name" value="PMI_typeI_cat"/>
    <property type="match status" value="1"/>
</dbReference>
<dbReference type="AlphaFoldDB" id="A0A067JZM8"/>
<evidence type="ECO:0000259" key="11">
    <source>
        <dbReference type="Pfam" id="PF20511"/>
    </source>
</evidence>
<dbReference type="InterPro" id="IPR016305">
    <property type="entry name" value="Mannose-6-P_Isomerase"/>
</dbReference>
<dbReference type="GO" id="GO:0008270">
    <property type="term" value="F:zinc ion binding"/>
    <property type="evidence" value="ECO:0007669"/>
    <property type="project" value="InterPro"/>
</dbReference>
<reference evidence="13 14" key="1">
    <citation type="journal article" date="2014" name="PLoS ONE">
        <title>Global Analysis of Gene Expression Profiles in Physic Nut (Jatropha curcas L.) Seedlings Exposed to Salt Stress.</title>
        <authorList>
            <person name="Zhang L."/>
            <person name="Zhang C."/>
            <person name="Wu P."/>
            <person name="Chen Y."/>
            <person name="Li M."/>
            <person name="Jiang H."/>
            <person name="Wu G."/>
        </authorList>
    </citation>
    <scope>NUCLEOTIDE SEQUENCE [LARGE SCALE GENOMIC DNA]</scope>
    <source>
        <strain evidence="14">cv. GZQX0401</strain>
        <tissue evidence="13">Young leaves</tissue>
    </source>
</reference>
<evidence type="ECO:0000256" key="9">
    <source>
        <dbReference type="PIRSR" id="PIRSR001480-2"/>
    </source>
</evidence>
<dbReference type="GO" id="GO:0009416">
    <property type="term" value="P:response to light stimulus"/>
    <property type="evidence" value="ECO:0007669"/>
    <property type="project" value="UniProtKB-ARBA"/>
</dbReference>
<feature type="active site" evidence="8">
    <location>
        <position position="328"/>
    </location>
</feature>
<feature type="region of interest" description="Disordered" evidence="10">
    <location>
        <begin position="1"/>
        <end position="23"/>
    </location>
</feature>
<dbReference type="GO" id="GO:0009298">
    <property type="term" value="P:GDP-mannose biosynthetic process"/>
    <property type="evidence" value="ECO:0007669"/>
    <property type="project" value="UniProtKB-UniPathway"/>
</dbReference>
<feature type="domain" description="Phosphomannose isomerase type I catalytic" evidence="11">
    <location>
        <begin position="39"/>
        <end position="185"/>
    </location>
</feature>
<protein>
    <recommendedName>
        <fullName evidence="4">mannose-6-phosphate isomerase</fullName>
        <ecNumber evidence="4">5.3.1.8</ecNumber>
    </recommendedName>
</protein>
<evidence type="ECO:0000256" key="10">
    <source>
        <dbReference type="SAM" id="MobiDB-lite"/>
    </source>
</evidence>
<dbReference type="Proteomes" id="UP000027138">
    <property type="component" value="Unassembled WGS sequence"/>
</dbReference>
<dbReference type="InterPro" id="IPR018050">
    <property type="entry name" value="Pmannose_isomerase-type1_CS"/>
</dbReference>
<dbReference type="PANTHER" id="PTHR10309:SF10">
    <property type="entry name" value="MANNOSE-6-PHOSPHATE ISOMERASE"/>
    <property type="match status" value="1"/>
</dbReference>
<dbReference type="GO" id="GO:0010043">
    <property type="term" value="P:response to zinc ion"/>
    <property type="evidence" value="ECO:0007669"/>
    <property type="project" value="UniProtKB-ARBA"/>
</dbReference>
<comment type="cofactor">
    <cofactor evidence="9">
        <name>Zn(2+)</name>
        <dbReference type="ChEBI" id="CHEBI:29105"/>
    </cofactor>
    <text evidence="9">Binds 1 zinc ion per subunit.</text>
</comment>
<evidence type="ECO:0000256" key="1">
    <source>
        <dbReference type="ARBA" id="ARBA00000757"/>
    </source>
</evidence>
<dbReference type="InterPro" id="IPR011051">
    <property type="entry name" value="RmlC_Cupin_sf"/>
</dbReference>
<comment type="similarity">
    <text evidence="3">Belongs to the mannose-6-phosphate isomerase type 1 family.</text>
</comment>
<dbReference type="GO" id="GO:0004476">
    <property type="term" value="F:mannose-6-phosphate isomerase activity"/>
    <property type="evidence" value="ECO:0007669"/>
    <property type="project" value="UniProtKB-EC"/>
</dbReference>
<dbReference type="PANTHER" id="PTHR10309">
    <property type="entry name" value="MANNOSE-6-PHOSPHATE ISOMERASE"/>
    <property type="match status" value="1"/>
</dbReference>
<dbReference type="GO" id="GO:0005975">
    <property type="term" value="P:carbohydrate metabolic process"/>
    <property type="evidence" value="ECO:0007669"/>
    <property type="project" value="InterPro"/>
</dbReference>
<dbReference type="InterPro" id="IPR001250">
    <property type="entry name" value="Man6P_Isoase-1"/>
</dbReference>
<sequence>MVSCSVYRSNDPMGKPSNDIIDDDPKEKQLLKQNKKLPRLKCSVQNYDWGIIGNNSQVARLFALNSGSDICPNKPYAEFWIGTHESGPSFLDHGNAGFRSSLSLKSWILDNPILVLGDRVFEKWGGDLPFLLKVLSVEKALSIQAHPDKELARALHISQPNVYKDGNHKPEMALALTEFEALCGFISTKELKDVLRNVPELEELVGGSNAEQFLYFSEQDRDAKVKAILEYIFSQLLSSSREKIFEVISKIKRRLHLEMQERELTDKEQLVLRLESQYPADTGVIAAFLLNYVKLNRGEALYLGANEPHAYIAGECIECMANSDNVVRVGLTSKRRDIQTLLAMLEYRQGFPEILQGVSLNPYTTRYLPPLDEFEVDLSVIPRAASVVFPSVPGPSVLLFIMGRGTIAAGFSKDGKAGEGEVLFVPACTEIRITAESAELHLYRAGVNSRFFEDL</sequence>
<dbReference type="Pfam" id="PF20512">
    <property type="entry name" value="PMI_typeI_hel"/>
    <property type="match status" value="1"/>
</dbReference>
<feature type="binding site" evidence="9">
    <location>
        <position position="144"/>
    </location>
    <ligand>
        <name>Zn(2+)</name>
        <dbReference type="ChEBI" id="CHEBI:29105"/>
    </ligand>
</feature>
<dbReference type="Gene3D" id="1.10.441.10">
    <property type="entry name" value="Phosphomannose Isomerase, domain 2"/>
    <property type="match status" value="1"/>
</dbReference>